<dbReference type="EMBL" id="JACGWN010000010">
    <property type="protein sequence ID" value="KAL0427103.1"/>
    <property type="molecule type" value="Genomic_DNA"/>
</dbReference>
<comment type="caution">
    <text evidence="1">The sequence shown here is derived from an EMBL/GenBank/DDBJ whole genome shotgun (WGS) entry which is preliminary data.</text>
</comment>
<organism evidence="1">
    <name type="scientific">Sesamum latifolium</name>
    <dbReference type="NCBI Taxonomy" id="2727402"/>
    <lineage>
        <taxon>Eukaryota</taxon>
        <taxon>Viridiplantae</taxon>
        <taxon>Streptophyta</taxon>
        <taxon>Embryophyta</taxon>
        <taxon>Tracheophyta</taxon>
        <taxon>Spermatophyta</taxon>
        <taxon>Magnoliopsida</taxon>
        <taxon>eudicotyledons</taxon>
        <taxon>Gunneridae</taxon>
        <taxon>Pentapetalae</taxon>
        <taxon>asterids</taxon>
        <taxon>lamiids</taxon>
        <taxon>Lamiales</taxon>
        <taxon>Pedaliaceae</taxon>
        <taxon>Sesamum</taxon>
    </lineage>
</organism>
<gene>
    <name evidence="1" type="ORF">Slati_2885100</name>
</gene>
<name>A0AAW2VD22_9LAMI</name>
<dbReference type="AlphaFoldDB" id="A0AAW2VD22"/>
<protein>
    <recommendedName>
        <fullName evidence="2">Reverse transcriptase zinc-binding domain-containing protein</fullName>
    </recommendedName>
</protein>
<proteinExistence type="predicted"/>
<sequence>MIANLWWHNGEARKIHWLNLKKLCTLKAQGGMGSRDLQAFNLAMLSKQVWRLISFPNSLFSKVLRAGYFSDGKILSAKSVQNLSYTWRSMQTAIEIVRGGFRWRIGSGRLVKLAKNVLPTGLNLQKKLRTKGFVCPFCGSDKEDIEHAFSRCSLVFQIWGLSNLHQALISDFPTKPYGWVINVGVYLFLHFLLGDLVEWKSCPYGTNISSGGQPSLIRH</sequence>
<evidence type="ECO:0008006" key="2">
    <source>
        <dbReference type="Google" id="ProtNLM"/>
    </source>
</evidence>
<accession>A0AAW2VD22</accession>
<reference evidence="1" key="1">
    <citation type="submission" date="2020-06" db="EMBL/GenBank/DDBJ databases">
        <authorList>
            <person name="Li T."/>
            <person name="Hu X."/>
            <person name="Zhang T."/>
            <person name="Song X."/>
            <person name="Zhang H."/>
            <person name="Dai N."/>
            <person name="Sheng W."/>
            <person name="Hou X."/>
            <person name="Wei L."/>
        </authorList>
    </citation>
    <scope>NUCLEOTIDE SEQUENCE</scope>
    <source>
        <strain evidence="1">KEN1</strain>
        <tissue evidence="1">Leaf</tissue>
    </source>
</reference>
<reference evidence="1" key="2">
    <citation type="journal article" date="2024" name="Plant">
        <title>Genomic evolution and insights into agronomic trait innovations of Sesamum species.</title>
        <authorList>
            <person name="Miao H."/>
            <person name="Wang L."/>
            <person name="Qu L."/>
            <person name="Liu H."/>
            <person name="Sun Y."/>
            <person name="Le M."/>
            <person name="Wang Q."/>
            <person name="Wei S."/>
            <person name="Zheng Y."/>
            <person name="Lin W."/>
            <person name="Duan Y."/>
            <person name="Cao H."/>
            <person name="Xiong S."/>
            <person name="Wang X."/>
            <person name="Wei L."/>
            <person name="Li C."/>
            <person name="Ma Q."/>
            <person name="Ju M."/>
            <person name="Zhao R."/>
            <person name="Li G."/>
            <person name="Mu C."/>
            <person name="Tian Q."/>
            <person name="Mei H."/>
            <person name="Zhang T."/>
            <person name="Gao T."/>
            <person name="Zhang H."/>
        </authorList>
    </citation>
    <scope>NUCLEOTIDE SEQUENCE</scope>
    <source>
        <strain evidence="1">KEN1</strain>
    </source>
</reference>
<evidence type="ECO:0000313" key="1">
    <source>
        <dbReference type="EMBL" id="KAL0427103.1"/>
    </source>
</evidence>